<dbReference type="EMBL" id="AHOP02000019">
    <property type="protein sequence ID" value="EMO41997.1"/>
    <property type="molecule type" value="Genomic_DNA"/>
</dbReference>
<proteinExistence type="predicted"/>
<dbReference type="Proteomes" id="UP000012153">
    <property type="component" value="Unassembled WGS sequence"/>
</dbReference>
<reference evidence="1 2" key="1">
    <citation type="submission" date="2013-01" db="EMBL/GenBank/DDBJ databases">
        <authorList>
            <person name="Harkins D.M."/>
            <person name="Durkin A.S."/>
            <person name="Brinkac L.M."/>
            <person name="Haft D.H."/>
            <person name="Selengut J.D."/>
            <person name="Sanka R."/>
            <person name="DePew J."/>
            <person name="Purushe J."/>
            <person name="Matthias M.A."/>
            <person name="Vinetz J.M."/>
            <person name="Sutton G.G."/>
            <person name="Nierman W.C."/>
            <person name="Fouts D.E."/>
        </authorList>
    </citation>
    <scope>NUCLEOTIDE SEQUENCE [LARGE SCALE GENOMIC DNA]</scope>
    <source>
        <strain evidence="1 2">ZUN142</strain>
    </source>
</reference>
<organism evidence="1 2">
    <name type="scientific">Leptospira noguchii serovar Autumnalis str. ZUN142</name>
    <dbReference type="NCBI Taxonomy" id="1085540"/>
    <lineage>
        <taxon>Bacteria</taxon>
        <taxon>Pseudomonadati</taxon>
        <taxon>Spirochaetota</taxon>
        <taxon>Spirochaetia</taxon>
        <taxon>Leptospirales</taxon>
        <taxon>Leptospiraceae</taxon>
        <taxon>Leptospira</taxon>
    </lineage>
</organism>
<accession>M6UAF0</accession>
<evidence type="ECO:0000313" key="1">
    <source>
        <dbReference type="EMBL" id="EMO41997.1"/>
    </source>
</evidence>
<name>M6UAF0_9LEPT</name>
<comment type="caution">
    <text evidence="1">The sequence shown here is derived from an EMBL/GenBank/DDBJ whole genome shotgun (WGS) entry which is preliminary data.</text>
</comment>
<protein>
    <submittedName>
        <fullName evidence="1">Uncharacterized protein</fullName>
    </submittedName>
</protein>
<sequence length="44" mass="5509">MTFYIYFKNSFLNLDLQKIEFDFKSHPKLMFNSKTNYKKYFNLT</sequence>
<evidence type="ECO:0000313" key="2">
    <source>
        <dbReference type="Proteomes" id="UP000012153"/>
    </source>
</evidence>
<dbReference type="AlphaFoldDB" id="M6UAF0"/>
<gene>
    <name evidence="1" type="ORF">LEP1GSC186_3313</name>
</gene>